<dbReference type="AlphaFoldDB" id="A0A2A2CG08"/>
<sequence length="152" mass="16934">MKNAWAYMDAATVARNAVGIKHEERAAILVNANGASVQKLAAQLPDETAETLKELARAMMPQTQPERHYTNDAETQRLLQSLRACAVQEFIRISRGEFDAAETYNKGKLANARVLMEVHGVLPAQIAEECAVAISSWRWEVSRAIREANRNE</sequence>
<gene>
    <name evidence="1" type="ORF">BTQ06_04480</name>
</gene>
<name>A0A2A2CG08_ECOLX</name>
<reference evidence="1 2" key="1">
    <citation type="submission" date="2016-12" db="EMBL/GenBank/DDBJ databases">
        <title>Real-Time Genomic Investigation Underlying the Public Health Response to a Shiga Toxin-Producing Escherichia Coli O26:H11 Outbreak in a Nursery.</title>
        <authorList>
            <person name="Ferdous M."/>
            <person name="Moran-Gilad J."/>
            <person name="Rossen J.W."/>
            <person name="Gdalevich M."/>
        </authorList>
    </citation>
    <scope>NUCLEOTIDE SEQUENCE [LARGE SCALE GENOMIC DNA]</scope>
    <source>
        <strain evidence="1 2">STEC 514-2</strain>
    </source>
</reference>
<protein>
    <submittedName>
        <fullName evidence="1">Uncharacterized protein</fullName>
    </submittedName>
</protein>
<accession>A0A2A2CG08</accession>
<dbReference type="RefSeq" id="WP_095585955.1">
    <property type="nucleotide sequence ID" value="NZ_MRVZ01000012.1"/>
</dbReference>
<organism evidence="1 2">
    <name type="scientific">Escherichia coli</name>
    <dbReference type="NCBI Taxonomy" id="562"/>
    <lineage>
        <taxon>Bacteria</taxon>
        <taxon>Pseudomonadati</taxon>
        <taxon>Pseudomonadota</taxon>
        <taxon>Gammaproteobacteria</taxon>
        <taxon>Enterobacterales</taxon>
        <taxon>Enterobacteriaceae</taxon>
        <taxon>Escherichia</taxon>
    </lineage>
</organism>
<dbReference type="Proteomes" id="UP000218543">
    <property type="component" value="Unassembled WGS sequence"/>
</dbReference>
<comment type="caution">
    <text evidence="1">The sequence shown here is derived from an EMBL/GenBank/DDBJ whole genome shotgun (WGS) entry which is preliminary data.</text>
</comment>
<dbReference type="EMBL" id="MRVZ01000012">
    <property type="protein sequence ID" value="PAU25749.1"/>
    <property type="molecule type" value="Genomic_DNA"/>
</dbReference>
<evidence type="ECO:0000313" key="2">
    <source>
        <dbReference type="Proteomes" id="UP000218543"/>
    </source>
</evidence>
<proteinExistence type="predicted"/>
<evidence type="ECO:0000313" key="1">
    <source>
        <dbReference type="EMBL" id="PAU25749.1"/>
    </source>
</evidence>